<proteinExistence type="predicted"/>
<protein>
    <submittedName>
        <fullName evidence="8">Single Cache domain 2-containing protein</fullName>
    </submittedName>
</protein>
<dbReference type="Proteomes" id="UP000184096">
    <property type="component" value="Chromosome I"/>
</dbReference>
<dbReference type="AlphaFoldDB" id="A0A1M7U004"/>
<evidence type="ECO:0000256" key="4">
    <source>
        <dbReference type="ARBA" id="ARBA00022989"/>
    </source>
</evidence>
<dbReference type="InterPro" id="IPR033480">
    <property type="entry name" value="sCache_2"/>
</dbReference>
<sequence length="238" mass="25948">MRHLTVYQRLAMIIAVLSITFFAVSVAQVLVLRDTVMDERRAAVRNLVEAAQKILAHYEDEAKAGKMSPDQARQTAFASIGAMRWGEYSDYVGIYGAGSADAGVTYVHGNPKYVNVNRWEFKDSQGRLLIQDIVRTARSGGGYDEYMAPRSSGGQELRKLSYVGSFGTGDKQLALQAGAYVDDIDAAVFHRALWAAVGGLAGLAVAAWPGSPWLYWSASGSAAAWLFRLHRPAAPWTN</sequence>
<organism evidence="8 9">
    <name type="scientific">Bradyrhizobium erythrophlei</name>
    <dbReference type="NCBI Taxonomy" id="1437360"/>
    <lineage>
        <taxon>Bacteria</taxon>
        <taxon>Pseudomonadati</taxon>
        <taxon>Pseudomonadota</taxon>
        <taxon>Alphaproteobacteria</taxon>
        <taxon>Hyphomicrobiales</taxon>
        <taxon>Nitrobacteraceae</taxon>
        <taxon>Bradyrhizobium</taxon>
    </lineage>
</organism>
<evidence type="ECO:0000256" key="5">
    <source>
        <dbReference type="ARBA" id="ARBA00023136"/>
    </source>
</evidence>
<evidence type="ECO:0000313" key="8">
    <source>
        <dbReference type="EMBL" id="SHN76372.1"/>
    </source>
</evidence>
<name>A0A1M7U004_9BRAD</name>
<reference evidence="9" key="1">
    <citation type="submission" date="2016-11" db="EMBL/GenBank/DDBJ databases">
        <authorList>
            <person name="Varghese N."/>
            <person name="Submissions S."/>
        </authorList>
    </citation>
    <scope>NUCLEOTIDE SEQUENCE [LARGE SCALE GENOMIC DNA]</scope>
    <source>
        <strain evidence="9">GAS401</strain>
    </source>
</reference>
<keyword evidence="2" id="KW-1003">Cell membrane</keyword>
<dbReference type="GO" id="GO:0005886">
    <property type="term" value="C:plasma membrane"/>
    <property type="evidence" value="ECO:0007669"/>
    <property type="project" value="UniProtKB-SubCell"/>
</dbReference>
<dbReference type="Gene3D" id="3.30.450.20">
    <property type="entry name" value="PAS domain"/>
    <property type="match status" value="1"/>
</dbReference>
<evidence type="ECO:0000256" key="3">
    <source>
        <dbReference type="ARBA" id="ARBA00022692"/>
    </source>
</evidence>
<keyword evidence="5 6" id="KW-0472">Membrane</keyword>
<keyword evidence="4 6" id="KW-1133">Transmembrane helix</keyword>
<keyword evidence="3 6" id="KW-0812">Transmembrane</keyword>
<evidence type="ECO:0000313" key="9">
    <source>
        <dbReference type="Proteomes" id="UP000184096"/>
    </source>
</evidence>
<dbReference type="SMART" id="SM01049">
    <property type="entry name" value="Cache_2"/>
    <property type="match status" value="1"/>
</dbReference>
<gene>
    <name evidence="8" type="ORF">SAMN05444170_3172</name>
</gene>
<dbReference type="RefSeq" id="WP_244553259.1">
    <property type="nucleotide sequence ID" value="NZ_LT670849.1"/>
</dbReference>
<accession>A0A1M7U004</accession>
<keyword evidence="9" id="KW-1185">Reference proteome</keyword>
<evidence type="ECO:0000256" key="1">
    <source>
        <dbReference type="ARBA" id="ARBA00004651"/>
    </source>
</evidence>
<evidence type="ECO:0000256" key="6">
    <source>
        <dbReference type="SAM" id="Phobius"/>
    </source>
</evidence>
<evidence type="ECO:0000259" key="7">
    <source>
        <dbReference type="SMART" id="SM01049"/>
    </source>
</evidence>
<feature type="transmembrane region" description="Helical" evidence="6">
    <location>
        <begin position="6"/>
        <end position="32"/>
    </location>
</feature>
<comment type="subcellular location">
    <subcellularLocation>
        <location evidence="1">Cell membrane</location>
        <topology evidence="1">Multi-pass membrane protein</topology>
    </subcellularLocation>
</comment>
<dbReference type="Pfam" id="PF17200">
    <property type="entry name" value="sCache_2"/>
    <property type="match status" value="1"/>
</dbReference>
<evidence type="ECO:0000256" key="2">
    <source>
        <dbReference type="ARBA" id="ARBA00022475"/>
    </source>
</evidence>
<dbReference type="EMBL" id="LT670849">
    <property type="protein sequence ID" value="SHN76372.1"/>
    <property type="molecule type" value="Genomic_DNA"/>
</dbReference>
<feature type="domain" description="Single Cache" evidence="7">
    <location>
        <begin position="33"/>
        <end position="131"/>
    </location>
</feature>